<protein>
    <submittedName>
        <fullName evidence="1">Uncharacterized protein</fullName>
    </submittedName>
</protein>
<name>A8MCV3_CALMQ</name>
<reference evidence="1 2" key="1">
    <citation type="submission" date="2007-10" db="EMBL/GenBank/DDBJ databases">
        <title>Complete sequence of Caldivirga maquilingensis IC-167.</title>
        <authorList>
            <consortium name="US DOE Joint Genome Institute"/>
            <person name="Copeland A."/>
            <person name="Lucas S."/>
            <person name="Lapidus A."/>
            <person name="Barry K."/>
            <person name="Glavina del Rio T."/>
            <person name="Dalin E."/>
            <person name="Tice H."/>
            <person name="Pitluck S."/>
            <person name="Saunders E."/>
            <person name="Brettin T."/>
            <person name="Bruce D."/>
            <person name="Detter J.C."/>
            <person name="Han C."/>
            <person name="Schmutz J."/>
            <person name="Larimer F."/>
            <person name="Land M."/>
            <person name="Hauser L."/>
            <person name="Kyrpides N."/>
            <person name="Ivanova N."/>
            <person name="Biddle J.F."/>
            <person name="Zhang Z."/>
            <person name="Fitz-Gibbon S.T."/>
            <person name="Lowe T.M."/>
            <person name="Saltikov C."/>
            <person name="House C.H."/>
            <person name="Richardson P."/>
        </authorList>
    </citation>
    <scope>NUCLEOTIDE SEQUENCE [LARGE SCALE GENOMIC DNA]</scope>
    <source>
        <strain evidence="2">ATCC 700844 / DSM 13496 / JCM 10307 / IC-167</strain>
    </source>
</reference>
<dbReference type="EMBL" id="CP000852">
    <property type="protein sequence ID" value="ABW01609.1"/>
    <property type="molecule type" value="Genomic_DNA"/>
</dbReference>
<dbReference type="RefSeq" id="WP_012185828.1">
    <property type="nucleotide sequence ID" value="NC_009954.1"/>
</dbReference>
<evidence type="ECO:0000313" key="1">
    <source>
        <dbReference type="EMBL" id="ABW01609.1"/>
    </source>
</evidence>
<gene>
    <name evidence="1" type="ordered locus">Cmaq_0774</name>
</gene>
<dbReference type="AlphaFoldDB" id="A8MCV3"/>
<proteinExistence type="predicted"/>
<dbReference type="eggNOG" id="arCOG01365">
    <property type="taxonomic scope" value="Archaea"/>
</dbReference>
<keyword evidence="2" id="KW-1185">Reference proteome</keyword>
<sequence>MPRYIIIEAKSRDTLPQVYRDLVIKARGIAGINWDSSKCYALPILLHANRIVIKVPSNCIAWFRAAMVSIDYAVTIRVTGTAKKAKAQALSIPSVF</sequence>
<dbReference type="Proteomes" id="UP000001137">
    <property type="component" value="Chromosome"/>
</dbReference>
<organism evidence="1 2">
    <name type="scientific">Caldivirga maquilingensis (strain ATCC 700844 / DSM 13496 / JCM 10307 / IC-167)</name>
    <dbReference type="NCBI Taxonomy" id="397948"/>
    <lineage>
        <taxon>Archaea</taxon>
        <taxon>Thermoproteota</taxon>
        <taxon>Thermoprotei</taxon>
        <taxon>Thermoproteales</taxon>
        <taxon>Thermoproteaceae</taxon>
        <taxon>Caldivirga</taxon>
    </lineage>
</organism>
<dbReference type="OrthoDB" id="374762at2157"/>
<dbReference type="KEGG" id="cma:Cmaq_0774"/>
<dbReference type="HOGENOM" id="CLU_2353079_0_0_2"/>
<evidence type="ECO:0000313" key="2">
    <source>
        <dbReference type="Proteomes" id="UP000001137"/>
    </source>
</evidence>
<dbReference type="GeneID" id="5708530"/>
<dbReference type="STRING" id="397948.Cmaq_0774"/>
<accession>A8MCV3</accession>